<feature type="compositionally biased region" description="Basic and acidic residues" evidence="8">
    <location>
        <begin position="13"/>
        <end position="22"/>
    </location>
</feature>
<feature type="compositionally biased region" description="Polar residues" evidence="8">
    <location>
        <begin position="100"/>
        <end position="125"/>
    </location>
</feature>
<accession>A0A166W3A0</accession>
<feature type="domain" description="C2H2-type" evidence="9">
    <location>
        <begin position="225"/>
        <end position="252"/>
    </location>
</feature>
<keyword evidence="2" id="KW-0479">Metal-binding</keyword>
<feature type="region of interest" description="Disordered" evidence="8">
    <location>
        <begin position="1"/>
        <end position="51"/>
    </location>
</feature>
<feature type="compositionally biased region" description="Basic and acidic residues" evidence="8">
    <location>
        <begin position="32"/>
        <end position="42"/>
    </location>
</feature>
<feature type="domain" description="C2H2-type" evidence="9">
    <location>
        <begin position="253"/>
        <end position="283"/>
    </location>
</feature>
<evidence type="ECO:0000256" key="3">
    <source>
        <dbReference type="ARBA" id="ARBA00022737"/>
    </source>
</evidence>
<gene>
    <name evidence="10" type="ORF">BBO_09260</name>
</gene>
<reference evidence="10 11" key="1">
    <citation type="journal article" date="2016" name="Genome Biol. Evol.">
        <title>Divergent and convergent evolution of fungal pathogenicity.</title>
        <authorList>
            <person name="Shang Y."/>
            <person name="Xiao G."/>
            <person name="Zheng P."/>
            <person name="Cen K."/>
            <person name="Zhan S."/>
            <person name="Wang C."/>
        </authorList>
    </citation>
    <scope>NUCLEOTIDE SEQUENCE [LARGE SCALE GENOMIC DNA]</scope>
    <source>
        <strain evidence="10 11">RCEF 3172</strain>
    </source>
</reference>
<dbReference type="GO" id="GO:0000981">
    <property type="term" value="F:DNA-binding transcription factor activity, RNA polymerase II-specific"/>
    <property type="evidence" value="ECO:0007669"/>
    <property type="project" value="InterPro"/>
</dbReference>
<evidence type="ECO:0000256" key="1">
    <source>
        <dbReference type="ARBA" id="ARBA00004123"/>
    </source>
</evidence>
<keyword evidence="5" id="KW-0862">Zinc</keyword>
<dbReference type="PROSITE" id="PS00028">
    <property type="entry name" value="ZINC_FINGER_C2H2_1"/>
    <property type="match status" value="1"/>
</dbReference>
<feature type="compositionally biased region" description="Polar residues" evidence="8">
    <location>
        <begin position="328"/>
        <end position="342"/>
    </location>
</feature>
<evidence type="ECO:0000256" key="4">
    <source>
        <dbReference type="ARBA" id="ARBA00022771"/>
    </source>
</evidence>
<dbReference type="GO" id="GO:0000978">
    <property type="term" value="F:RNA polymerase II cis-regulatory region sequence-specific DNA binding"/>
    <property type="evidence" value="ECO:0007669"/>
    <property type="project" value="InterPro"/>
</dbReference>
<dbReference type="GO" id="GO:0005634">
    <property type="term" value="C:nucleus"/>
    <property type="evidence" value="ECO:0007669"/>
    <property type="project" value="UniProtKB-SubCell"/>
</dbReference>
<dbReference type="FunFam" id="3.30.160.60:FF:000446">
    <property type="entry name" value="Zinc finger protein"/>
    <property type="match status" value="1"/>
</dbReference>
<feature type="region of interest" description="Disordered" evidence="8">
    <location>
        <begin position="95"/>
        <end position="125"/>
    </location>
</feature>
<keyword evidence="3" id="KW-0677">Repeat</keyword>
<keyword evidence="11" id="KW-1185">Reference proteome</keyword>
<evidence type="ECO:0000313" key="10">
    <source>
        <dbReference type="EMBL" id="OAA34307.1"/>
    </source>
</evidence>
<comment type="subcellular location">
    <subcellularLocation>
        <location evidence="1">Nucleus</location>
    </subcellularLocation>
</comment>
<dbReference type="AlphaFoldDB" id="A0A166W3A0"/>
<evidence type="ECO:0000313" key="11">
    <source>
        <dbReference type="Proteomes" id="UP000076863"/>
    </source>
</evidence>
<comment type="caution">
    <text evidence="10">The sequence shown here is derived from an EMBL/GenBank/DDBJ whole genome shotgun (WGS) entry which is preliminary data.</text>
</comment>
<dbReference type="Proteomes" id="UP000076863">
    <property type="component" value="Unassembled WGS sequence"/>
</dbReference>
<dbReference type="OrthoDB" id="9439903at2759"/>
<dbReference type="EMBL" id="AZHA01000057">
    <property type="protein sequence ID" value="OAA34307.1"/>
    <property type="molecule type" value="Genomic_DNA"/>
</dbReference>
<protein>
    <submittedName>
        <fullName evidence="10">C2H2 transcription factor RfeC</fullName>
    </submittedName>
</protein>
<dbReference type="GO" id="GO:0008270">
    <property type="term" value="F:zinc ion binding"/>
    <property type="evidence" value="ECO:0007669"/>
    <property type="project" value="UniProtKB-KW"/>
</dbReference>
<evidence type="ECO:0000259" key="9">
    <source>
        <dbReference type="PROSITE" id="PS50157"/>
    </source>
</evidence>
<dbReference type="SUPFAM" id="SSF57667">
    <property type="entry name" value="beta-beta-alpha zinc fingers"/>
    <property type="match status" value="1"/>
</dbReference>
<evidence type="ECO:0000256" key="6">
    <source>
        <dbReference type="ARBA" id="ARBA00023242"/>
    </source>
</evidence>
<keyword evidence="4 7" id="KW-0863">Zinc-finger</keyword>
<dbReference type="PANTHER" id="PTHR40626:SF12">
    <property type="entry name" value="RFEC"/>
    <property type="match status" value="1"/>
</dbReference>
<evidence type="ECO:0000256" key="7">
    <source>
        <dbReference type="PROSITE-ProRule" id="PRU00042"/>
    </source>
</evidence>
<sequence>MPRGAYDITYLPKPEEAPRKDSSANATSLKENYSRDAARYTKDNTPYPTVGLNGISNPYDYPSPVSFSPHCSEPDSPLPQMLRPLQHSSITTMQHLYGSNPHTPRTGTPNTPNSAHNLPSYPQSTQAGARRDMHSITQKFWSPHTGYGTSQPMTAAAAMAASQPQLIAPASSGGRGPPVLRSTPPTYVIGSQGRRGILPSAPGWPAAPVAAKNTAIPVKDADGRFPCPRCMKTYLHTKHLKRHHLCHTGERPYKCVLCNDTFSRSDVLKRHSQKCSIRRGNPTGSSHLSHPVPVQDGMNGMPSDQRQPSRSSSMGRVDSPANGDRRGSQSNRGVVNSTNGQNMHGYDVPPGQRGMPMYGAENKAPQSSLDCAQMFPLSRWPLE</sequence>
<name>A0A166W3A0_9HYPO</name>
<evidence type="ECO:0000256" key="8">
    <source>
        <dbReference type="SAM" id="MobiDB-lite"/>
    </source>
</evidence>
<keyword evidence="6" id="KW-0539">Nucleus</keyword>
<dbReference type="GO" id="GO:0000785">
    <property type="term" value="C:chromatin"/>
    <property type="evidence" value="ECO:0007669"/>
    <property type="project" value="TreeGrafter"/>
</dbReference>
<dbReference type="Gene3D" id="3.30.160.60">
    <property type="entry name" value="Classic Zinc Finger"/>
    <property type="match status" value="2"/>
</dbReference>
<evidence type="ECO:0000256" key="5">
    <source>
        <dbReference type="ARBA" id="ARBA00022833"/>
    </source>
</evidence>
<dbReference type="InterPro" id="IPR013087">
    <property type="entry name" value="Znf_C2H2_type"/>
</dbReference>
<feature type="compositionally biased region" description="Low complexity" evidence="8">
    <location>
        <begin position="301"/>
        <end position="314"/>
    </location>
</feature>
<dbReference type="PANTHER" id="PTHR40626">
    <property type="entry name" value="MIP31509P"/>
    <property type="match status" value="1"/>
</dbReference>
<dbReference type="InterPro" id="IPR036236">
    <property type="entry name" value="Znf_C2H2_sf"/>
</dbReference>
<dbReference type="PROSITE" id="PS50157">
    <property type="entry name" value="ZINC_FINGER_C2H2_2"/>
    <property type="match status" value="2"/>
</dbReference>
<evidence type="ECO:0000256" key="2">
    <source>
        <dbReference type="ARBA" id="ARBA00022723"/>
    </source>
</evidence>
<feature type="region of interest" description="Disordered" evidence="8">
    <location>
        <begin position="268"/>
        <end position="370"/>
    </location>
</feature>
<proteinExistence type="predicted"/>
<dbReference type="InterPro" id="IPR051059">
    <property type="entry name" value="VerF-like"/>
</dbReference>
<organism evidence="10 11">
    <name type="scientific">Beauveria brongniartii RCEF 3172</name>
    <dbReference type="NCBI Taxonomy" id="1081107"/>
    <lineage>
        <taxon>Eukaryota</taxon>
        <taxon>Fungi</taxon>
        <taxon>Dikarya</taxon>
        <taxon>Ascomycota</taxon>
        <taxon>Pezizomycotina</taxon>
        <taxon>Sordariomycetes</taxon>
        <taxon>Hypocreomycetidae</taxon>
        <taxon>Hypocreales</taxon>
        <taxon>Cordycipitaceae</taxon>
        <taxon>Beauveria</taxon>
        <taxon>Beauveria brongniartii</taxon>
    </lineage>
</organism>